<dbReference type="GO" id="GO:0043531">
    <property type="term" value="F:ADP binding"/>
    <property type="evidence" value="ECO:0007669"/>
    <property type="project" value="InterPro"/>
</dbReference>
<organism evidence="3 4">
    <name type="scientific">Colocasia esculenta</name>
    <name type="common">Wild taro</name>
    <name type="synonym">Arum esculentum</name>
    <dbReference type="NCBI Taxonomy" id="4460"/>
    <lineage>
        <taxon>Eukaryota</taxon>
        <taxon>Viridiplantae</taxon>
        <taxon>Streptophyta</taxon>
        <taxon>Embryophyta</taxon>
        <taxon>Tracheophyta</taxon>
        <taxon>Spermatophyta</taxon>
        <taxon>Magnoliopsida</taxon>
        <taxon>Liliopsida</taxon>
        <taxon>Araceae</taxon>
        <taxon>Aroideae</taxon>
        <taxon>Colocasieae</taxon>
        <taxon>Colocasia</taxon>
    </lineage>
</organism>
<dbReference type="SUPFAM" id="SSF52058">
    <property type="entry name" value="L domain-like"/>
    <property type="match status" value="1"/>
</dbReference>
<dbReference type="Proteomes" id="UP000652761">
    <property type="component" value="Unassembled WGS sequence"/>
</dbReference>
<reference evidence="3" key="1">
    <citation type="submission" date="2017-07" db="EMBL/GenBank/DDBJ databases">
        <title>Taro Niue Genome Assembly and Annotation.</title>
        <authorList>
            <person name="Atibalentja N."/>
            <person name="Keating K."/>
            <person name="Fields C.J."/>
        </authorList>
    </citation>
    <scope>NUCLEOTIDE SEQUENCE</scope>
    <source>
        <strain evidence="3">Niue_2</strain>
        <tissue evidence="3">Leaf</tissue>
    </source>
</reference>
<keyword evidence="4" id="KW-1185">Reference proteome</keyword>
<feature type="domain" description="R13L1/DRL21-like LRR repeat region" evidence="2">
    <location>
        <begin position="268"/>
        <end position="391"/>
    </location>
</feature>
<dbReference type="InterPro" id="IPR002182">
    <property type="entry name" value="NB-ARC"/>
</dbReference>
<dbReference type="Pfam" id="PF00931">
    <property type="entry name" value="NB-ARC"/>
    <property type="match status" value="1"/>
</dbReference>
<protein>
    <submittedName>
        <fullName evidence="3">Uncharacterized protein</fullName>
    </submittedName>
</protein>
<name>A0A843XVJ3_COLES</name>
<gene>
    <name evidence="3" type="ORF">Taro_056216</name>
</gene>
<evidence type="ECO:0000259" key="2">
    <source>
        <dbReference type="Pfam" id="PF25019"/>
    </source>
</evidence>
<dbReference type="InterPro" id="IPR032675">
    <property type="entry name" value="LRR_dom_sf"/>
</dbReference>
<feature type="non-terminal residue" evidence="3">
    <location>
        <position position="633"/>
    </location>
</feature>
<dbReference type="Gene3D" id="3.40.50.300">
    <property type="entry name" value="P-loop containing nucleotide triphosphate hydrolases"/>
    <property type="match status" value="1"/>
</dbReference>
<dbReference type="InterPro" id="IPR056789">
    <property type="entry name" value="LRR_R13L1-DRL21"/>
</dbReference>
<dbReference type="SUPFAM" id="SSF52540">
    <property type="entry name" value="P-loop containing nucleoside triphosphate hydrolases"/>
    <property type="match status" value="1"/>
</dbReference>
<proteinExistence type="predicted"/>
<dbReference type="AlphaFoldDB" id="A0A843XVJ3"/>
<dbReference type="Pfam" id="PF25019">
    <property type="entry name" value="LRR_R13L1-DRL21"/>
    <property type="match status" value="1"/>
</dbReference>
<sequence length="633" mass="71322">MGGLGKTTLAQLAYQDDQVNQHFQLKSWVCVSEDFDVVRLTKAMLQSLNVEASGLSELDPLHRKLLQKLKGQGRLLLVLDDVWEAQNLNIHNWNLLTAPLRNRSAGTKVIITTRSRIVSEMAPRTLTHDLGFLSFLLPGEKFKLSISGHELPSCSYTRMEHLRVLDLRGVRLDRLPESIASLKHLRYLRISSVVDELPESVGSMYHLQTLDSRGVRELPNSMSNLLNLRHLILSSSDTIEYPVGIGKLTELQTVPGFRVSPKHNRAKLGELKDLNNIRGEFAIKGLENLADVNEARKACLDKKRNISSLHLEWDPKADSWHIDEEVLESLKPSVKLATLKILGFNGPSYPSWLGDGSFSRLGTIKLEHCENWTFLPPLGQLPSLRSLNISQARAVEYIGSDFLHSRLFSVSFLQCSTCEILPALSQLPSPVELYVGGASNLENVELDSLSSYDQMSERGRQATYTSIAFPRLQKLEFHDMPIWEEWLGAKEGDFPFLWKLVLKRCPRLRALPHLPPGLKELYVEDCEELQCLSSFSQGLKSLKSLWLLSVTNCPNLDFTATEGPPPKLELMYLTSCPLLLAWCEGHPRMLERIPNIWVDGVRVSPKGRKVSNGKYEDVYASVSHLSKACFRGM</sequence>
<dbReference type="PANTHER" id="PTHR47186">
    <property type="entry name" value="LEUCINE-RICH REPEAT-CONTAINING PROTEIN 57"/>
    <property type="match status" value="1"/>
</dbReference>
<evidence type="ECO:0000259" key="1">
    <source>
        <dbReference type="Pfam" id="PF00931"/>
    </source>
</evidence>
<accession>A0A843XVJ3</accession>
<feature type="domain" description="NB-ARC" evidence="1">
    <location>
        <begin position="1"/>
        <end position="124"/>
    </location>
</feature>
<evidence type="ECO:0000313" key="3">
    <source>
        <dbReference type="EMBL" id="MQM23153.1"/>
    </source>
</evidence>
<comment type="caution">
    <text evidence="3">The sequence shown here is derived from an EMBL/GenBank/DDBJ whole genome shotgun (WGS) entry which is preliminary data.</text>
</comment>
<evidence type="ECO:0000313" key="4">
    <source>
        <dbReference type="Proteomes" id="UP000652761"/>
    </source>
</evidence>
<dbReference type="PANTHER" id="PTHR47186:SF3">
    <property type="entry name" value="OS09G0267800 PROTEIN"/>
    <property type="match status" value="1"/>
</dbReference>
<dbReference type="InterPro" id="IPR027417">
    <property type="entry name" value="P-loop_NTPase"/>
</dbReference>
<dbReference type="OrthoDB" id="630536at2759"/>
<dbReference type="EMBL" id="NMUH01015231">
    <property type="protein sequence ID" value="MQM23153.1"/>
    <property type="molecule type" value="Genomic_DNA"/>
</dbReference>
<dbReference type="Gene3D" id="3.80.10.10">
    <property type="entry name" value="Ribonuclease Inhibitor"/>
    <property type="match status" value="3"/>
</dbReference>